<proteinExistence type="predicted"/>
<organism evidence="1">
    <name type="scientific">Siphoviridae sp. ctsYb1</name>
    <dbReference type="NCBI Taxonomy" id="2825696"/>
    <lineage>
        <taxon>Viruses</taxon>
        <taxon>Duplodnaviria</taxon>
        <taxon>Heunggongvirae</taxon>
        <taxon>Uroviricota</taxon>
        <taxon>Caudoviricetes</taxon>
    </lineage>
</organism>
<protein>
    <submittedName>
        <fullName evidence="1">Uncharacterized protein</fullName>
    </submittedName>
</protein>
<reference evidence="1" key="1">
    <citation type="journal article" date="2021" name="Proc. Natl. Acad. Sci. U.S.A.">
        <title>A Catalog of Tens of Thousands of Viruses from Human Metagenomes Reveals Hidden Associations with Chronic Diseases.</title>
        <authorList>
            <person name="Tisza M.J."/>
            <person name="Buck C.B."/>
        </authorList>
    </citation>
    <scope>NUCLEOTIDE SEQUENCE</scope>
    <source>
        <strain evidence="1">CtsYb1</strain>
    </source>
</reference>
<name>A0A8S5VID6_9CAUD</name>
<evidence type="ECO:0000313" key="1">
    <source>
        <dbReference type="EMBL" id="DAG06529.1"/>
    </source>
</evidence>
<dbReference type="EMBL" id="BK016273">
    <property type="protein sequence ID" value="DAG06529.1"/>
    <property type="molecule type" value="Genomic_DNA"/>
</dbReference>
<sequence length="32" mass="3784">MLSQRLFILYIYLLPSSSAYVIILSKTLYMNK</sequence>
<accession>A0A8S5VID6</accession>